<accession>A0A2K3CV97</accession>
<dbReference type="Gramene" id="PNW72206">
    <property type="protein sequence ID" value="PNW72206"/>
    <property type="gene ID" value="CHLRE_16g677850v5"/>
</dbReference>
<dbReference type="OrthoDB" id="426136at2759"/>
<sequence length="267" mass="28922">MALLQQRPCSSRLSARLPSTRQRCTVVQCRASQPGPRLSPIQRRAKSPEELNDPAQIGATGSASQRFPVVPGSEPLQSYMTLPVEQYFVLDPKQIAHLGGNRFVLTVPRINLMSVWLEAVAEVTVTTYPPDAASGRPARVVLQADNCRISGSDLVENLALDQRFAMRFVTELTWSTSGGGEGAGAAAVAPTGEIRATSKLDVWSEVVPPFHLLPREVLVGSCNGVLHGLVGSLLPLFVRMLAADYQRWAVDPAYRADRAARSQPITV</sequence>
<dbReference type="PANTHER" id="PTHR34131:SF3">
    <property type="entry name" value="(RAP ANNOTATION RELEASE2) GALACTOSE-BINDING LIKE DOMAIN CONTAINING PROTEIN"/>
    <property type="match status" value="1"/>
</dbReference>
<evidence type="ECO:0000313" key="2">
    <source>
        <dbReference type="EMBL" id="PNW72206.1"/>
    </source>
</evidence>
<evidence type="ECO:0000256" key="1">
    <source>
        <dbReference type="SAM" id="MobiDB-lite"/>
    </source>
</evidence>
<gene>
    <name evidence="2" type="ORF">CHLRE_16g677850v5</name>
</gene>
<dbReference type="Proteomes" id="UP000006906">
    <property type="component" value="Chromosome 16"/>
</dbReference>
<dbReference type="EMBL" id="CM008977">
    <property type="protein sequence ID" value="PNW72206.1"/>
    <property type="molecule type" value="Genomic_DNA"/>
</dbReference>
<dbReference type="KEGG" id="cre:CHLRE_16g677850v5"/>
<name>A0A2K3CV97_CHLRE</name>
<dbReference type="OMA" id="WATDAEY"/>
<keyword evidence="3" id="KW-1185">Reference proteome</keyword>
<dbReference type="InterPro" id="IPR018971">
    <property type="entry name" value="DUF1997"/>
</dbReference>
<protein>
    <submittedName>
        <fullName evidence="2">Uncharacterized protein</fullName>
    </submittedName>
</protein>
<dbReference type="Pfam" id="PF09366">
    <property type="entry name" value="DUF1997"/>
    <property type="match status" value="1"/>
</dbReference>
<reference evidence="2 3" key="1">
    <citation type="journal article" date="2007" name="Science">
        <title>The Chlamydomonas genome reveals the evolution of key animal and plant functions.</title>
        <authorList>
            <person name="Merchant S.S."/>
            <person name="Prochnik S.E."/>
            <person name="Vallon O."/>
            <person name="Harris E.H."/>
            <person name="Karpowicz S.J."/>
            <person name="Witman G.B."/>
            <person name="Terry A."/>
            <person name="Salamov A."/>
            <person name="Fritz-Laylin L.K."/>
            <person name="Marechal-Drouard L."/>
            <person name="Marshall W.F."/>
            <person name="Qu L.H."/>
            <person name="Nelson D.R."/>
            <person name="Sanderfoot A.A."/>
            <person name="Spalding M.H."/>
            <person name="Kapitonov V.V."/>
            <person name="Ren Q."/>
            <person name="Ferris P."/>
            <person name="Lindquist E."/>
            <person name="Shapiro H."/>
            <person name="Lucas S.M."/>
            <person name="Grimwood J."/>
            <person name="Schmutz J."/>
            <person name="Cardol P."/>
            <person name="Cerutti H."/>
            <person name="Chanfreau G."/>
            <person name="Chen C.L."/>
            <person name="Cognat V."/>
            <person name="Croft M.T."/>
            <person name="Dent R."/>
            <person name="Dutcher S."/>
            <person name="Fernandez E."/>
            <person name="Fukuzawa H."/>
            <person name="Gonzalez-Ballester D."/>
            <person name="Gonzalez-Halphen D."/>
            <person name="Hallmann A."/>
            <person name="Hanikenne M."/>
            <person name="Hippler M."/>
            <person name="Inwood W."/>
            <person name="Jabbari K."/>
            <person name="Kalanon M."/>
            <person name="Kuras R."/>
            <person name="Lefebvre P.A."/>
            <person name="Lemaire S.D."/>
            <person name="Lobanov A.V."/>
            <person name="Lohr M."/>
            <person name="Manuell A."/>
            <person name="Meier I."/>
            <person name="Mets L."/>
            <person name="Mittag M."/>
            <person name="Mittelmeier T."/>
            <person name="Moroney J.V."/>
            <person name="Moseley J."/>
            <person name="Napoli C."/>
            <person name="Nedelcu A.M."/>
            <person name="Niyogi K."/>
            <person name="Novoselov S.V."/>
            <person name="Paulsen I.T."/>
            <person name="Pazour G."/>
            <person name="Purton S."/>
            <person name="Ral J.P."/>
            <person name="Riano-Pachon D.M."/>
            <person name="Riekhof W."/>
            <person name="Rymarquis L."/>
            <person name="Schroda M."/>
            <person name="Stern D."/>
            <person name="Umen J."/>
            <person name="Willows R."/>
            <person name="Wilson N."/>
            <person name="Zimmer S.L."/>
            <person name="Allmer J."/>
            <person name="Balk J."/>
            <person name="Bisova K."/>
            <person name="Chen C.J."/>
            <person name="Elias M."/>
            <person name="Gendler K."/>
            <person name="Hauser C."/>
            <person name="Lamb M.R."/>
            <person name="Ledford H."/>
            <person name="Long J.C."/>
            <person name="Minagawa J."/>
            <person name="Page M.D."/>
            <person name="Pan J."/>
            <person name="Pootakham W."/>
            <person name="Roje S."/>
            <person name="Rose A."/>
            <person name="Stahlberg E."/>
            <person name="Terauchi A.M."/>
            <person name="Yang P."/>
            <person name="Ball S."/>
            <person name="Bowler C."/>
            <person name="Dieckmann C.L."/>
            <person name="Gladyshev V.N."/>
            <person name="Green P."/>
            <person name="Jorgensen R."/>
            <person name="Mayfield S."/>
            <person name="Mueller-Roeber B."/>
            <person name="Rajamani S."/>
            <person name="Sayre R.T."/>
            <person name="Brokstein P."/>
            <person name="Dubchak I."/>
            <person name="Goodstein D."/>
            <person name="Hornick L."/>
            <person name="Huang Y.W."/>
            <person name="Jhaveri J."/>
            <person name="Luo Y."/>
            <person name="Martinez D."/>
            <person name="Ngau W.C."/>
            <person name="Otillar B."/>
            <person name="Poliakov A."/>
            <person name="Porter A."/>
            <person name="Szajkowski L."/>
            <person name="Werner G."/>
            <person name="Zhou K."/>
            <person name="Grigoriev I.V."/>
            <person name="Rokhsar D.S."/>
            <person name="Grossman A.R."/>
        </authorList>
    </citation>
    <scope>NUCLEOTIDE SEQUENCE [LARGE SCALE GENOMIC DNA]</scope>
    <source>
        <strain evidence="3">CC-503</strain>
    </source>
</reference>
<feature type="region of interest" description="Disordered" evidence="1">
    <location>
        <begin position="31"/>
        <end position="66"/>
    </location>
</feature>
<dbReference type="RefSeq" id="XP_042916065.1">
    <property type="nucleotide sequence ID" value="XM_043071340.1"/>
</dbReference>
<dbReference type="ExpressionAtlas" id="A0A2K3CV97">
    <property type="expression patterns" value="baseline"/>
</dbReference>
<proteinExistence type="predicted"/>
<dbReference type="InParanoid" id="A0A2K3CV97"/>
<dbReference type="PANTHER" id="PTHR34131">
    <property type="entry name" value="(RAP ANNOTATION RELEASE2) GALACTOSE-BINDING LIKE DOMAIN CONTAINING PROTEIN"/>
    <property type="match status" value="1"/>
</dbReference>
<dbReference type="GeneID" id="5721509"/>
<dbReference type="AlphaFoldDB" id="A0A2K3CV97"/>
<evidence type="ECO:0000313" key="3">
    <source>
        <dbReference type="Proteomes" id="UP000006906"/>
    </source>
</evidence>
<organism evidence="2 3">
    <name type="scientific">Chlamydomonas reinhardtii</name>
    <name type="common">Chlamydomonas smithii</name>
    <dbReference type="NCBI Taxonomy" id="3055"/>
    <lineage>
        <taxon>Eukaryota</taxon>
        <taxon>Viridiplantae</taxon>
        <taxon>Chlorophyta</taxon>
        <taxon>core chlorophytes</taxon>
        <taxon>Chlorophyceae</taxon>
        <taxon>CS clade</taxon>
        <taxon>Chlamydomonadales</taxon>
        <taxon>Chlamydomonadaceae</taxon>
        <taxon>Chlamydomonas</taxon>
    </lineage>
</organism>